<reference evidence="1" key="1">
    <citation type="submission" date="2019-05" db="EMBL/GenBank/DDBJ databases">
        <title>Annotation for the trematode Fasciolopsis buski.</title>
        <authorList>
            <person name="Choi Y.-J."/>
        </authorList>
    </citation>
    <scope>NUCLEOTIDE SEQUENCE</scope>
    <source>
        <strain evidence="1">HT</strain>
        <tissue evidence="1">Whole worm</tissue>
    </source>
</reference>
<comment type="caution">
    <text evidence="1">The sequence shown here is derived from an EMBL/GenBank/DDBJ whole genome shotgun (WGS) entry which is preliminary data.</text>
</comment>
<sequence length="110" mass="12633">MAEKSSNPSLSQDILWNVDLEAFSVKKQKKLRMIEYPADDNSSLSVETLALIRDSKRRRKSYRGVHTARRSYIEVNFMLSACCHFSLFNIYSPEDSPHSVRIEGLRAVVP</sequence>
<evidence type="ECO:0000313" key="1">
    <source>
        <dbReference type="EMBL" id="KAA0184368.1"/>
    </source>
</evidence>
<dbReference type="EMBL" id="LUCM01011148">
    <property type="protein sequence ID" value="KAA0184368.1"/>
    <property type="molecule type" value="Genomic_DNA"/>
</dbReference>
<name>A0A8E0RKI8_9TREM</name>
<dbReference type="OrthoDB" id="69229at2759"/>
<protein>
    <submittedName>
        <fullName evidence="1">Uncharacterized protein</fullName>
    </submittedName>
</protein>
<organism evidence="1 2">
    <name type="scientific">Fasciolopsis buskii</name>
    <dbReference type="NCBI Taxonomy" id="27845"/>
    <lineage>
        <taxon>Eukaryota</taxon>
        <taxon>Metazoa</taxon>
        <taxon>Spiralia</taxon>
        <taxon>Lophotrochozoa</taxon>
        <taxon>Platyhelminthes</taxon>
        <taxon>Trematoda</taxon>
        <taxon>Digenea</taxon>
        <taxon>Plagiorchiida</taxon>
        <taxon>Echinostomata</taxon>
        <taxon>Echinostomatoidea</taxon>
        <taxon>Fasciolidae</taxon>
        <taxon>Fasciolopsis</taxon>
    </lineage>
</organism>
<dbReference type="Proteomes" id="UP000728185">
    <property type="component" value="Unassembled WGS sequence"/>
</dbReference>
<evidence type="ECO:0000313" key="2">
    <source>
        <dbReference type="Proteomes" id="UP000728185"/>
    </source>
</evidence>
<dbReference type="AlphaFoldDB" id="A0A8E0RKI8"/>
<keyword evidence="2" id="KW-1185">Reference proteome</keyword>
<proteinExistence type="predicted"/>
<accession>A0A8E0RKI8</accession>
<gene>
    <name evidence="1" type="ORF">FBUS_04739</name>
</gene>